<name>A0A1R0GRC4_9FUNG</name>
<feature type="region of interest" description="Disordered" evidence="3">
    <location>
        <begin position="234"/>
        <end position="256"/>
    </location>
</feature>
<dbReference type="InterPro" id="IPR000504">
    <property type="entry name" value="RRM_dom"/>
</dbReference>
<feature type="region of interest" description="Disordered" evidence="3">
    <location>
        <begin position="40"/>
        <end position="62"/>
    </location>
</feature>
<accession>A0A1R0GRC4</accession>
<evidence type="ECO:0000313" key="5">
    <source>
        <dbReference type="EMBL" id="OLY79426.1"/>
    </source>
</evidence>
<feature type="compositionally biased region" description="Basic and acidic residues" evidence="3">
    <location>
        <begin position="835"/>
        <end position="848"/>
    </location>
</feature>
<feature type="region of interest" description="Disordered" evidence="3">
    <location>
        <begin position="293"/>
        <end position="312"/>
    </location>
</feature>
<dbReference type="GO" id="GO:0005829">
    <property type="term" value="C:cytosol"/>
    <property type="evidence" value="ECO:0007669"/>
    <property type="project" value="TreeGrafter"/>
</dbReference>
<feature type="compositionally biased region" description="Acidic residues" evidence="3">
    <location>
        <begin position="197"/>
        <end position="220"/>
    </location>
</feature>
<dbReference type="PANTHER" id="PTHR21531:SF0">
    <property type="entry name" value="PROTEIN LTV1 HOMOLOG"/>
    <property type="match status" value="1"/>
</dbReference>
<feature type="region of interest" description="Disordered" evidence="3">
    <location>
        <begin position="186"/>
        <end position="220"/>
    </location>
</feature>
<dbReference type="InterPro" id="IPR012677">
    <property type="entry name" value="Nucleotide-bd_a/b_plait_sf"/>
</dbReference>
<dbReference type="PROSITE" id="PS50102">
    <property type="entry name" value="RRM"/>
    <property type="match status" value="2"/>
</dbReference>
<protein>
    <submittedName>
        <fullName evidence="5">Protein LTV1-like protein</fullName>
    </submittedName>
</protein>
<dbReference type="GO" id="GO:0005634">
    <property type="term" value="C:nucleus"/>
    <property type="evidence" value="ECO:0007669"/>
    <property type="project" value="TreeGrafter"/>
</dbReference>
<evidence type="ECO:0000256" key="3">
    <source>
        <dbReference type="SAM" id="MobiDB-lite"/>
    </source>
</evidence>
<dbReference type="Gene3D" id="3.30.70.330">
    <property type="match status" value="2"/>
</dbReference>
<feature type="compositionally biased region" description="Basic residues" evidence="3">
    <location>
        <begin position="482"/>
        <end position="491"/>
    </location>
</feature>
<keyword evidence="2" id="KW-0694">RNA-binding</keyword>
<reference evidence="5 6" key="1">
    <citation type="journal article" date="2016" name="Mol. Biol. Evol.">
        <title>Genome-Wide Survey of Gut Fungi (Harpellales) Reveals the First Horizontally Transferred Ubiquitin Gene from a Mosquito Host.</title>
        <authorList>
            <person name="Wang Y."/>
            <person name="White M.M."/>
            <person name="Kvist S."/>
            <person name="Moncalvo J.M."/>
        </authorList>
    </citation>
    <scope>NUCLEOTIDE SEQUENCE [LARGE SCALE GENOMIC DNA]</scope>
    <source>
        <strain evidence="5 6">ALG-7-W6</strain>
    </source>
</reference>
<dbReference type="Pfam" id="PF00076">
    <property type="entry name" value="RRM_1"/>
    <property type="match status" value="2"/>
</dbReference>
<dbReference type="GO" id="GO:0003723">
    <property type="term" value="F:RNA binding"/>
    <property type="evidence" value="ECO:0007669"/>
    <property type="project" value="UniProtKB-UniRule"/>
</dbReference>
<feature type="domain" description="RRM" evidence="4">
    <location>
        <begin position="855"/>
        <end position="934"/>
    </location>
</feature>
<evidence type="ECO:0000313" key="6">
    <source>
        <dbReference type="Proteomes" id="UP000187455"/>
    </source>
</evidence>
<dbReference type="STRING" id="133383.A0A1R0GRC4"/>
<comment type="caution">
    <text evidence="5">The sequence shown here is derived from an EMBL/GenBank/DDBJ whole genome shotgun (WGS) entry which is preliminary data.</text>
</comment>
<dbReference type="OrthoDB" id="5852896at2759"/>
<dbReference type="GO" id="GO:0030688">
    <property type="term" value="C:preribosome, small subunit precursor"/>
    <property type="evidence" value="ECO:0007669"/>
    <property type="project" value="TreeGrafter"/>
</dbReference>
<dbReference type="SMART" id="SM00360">
    <property type="entry name" value="RRM"/>
    <property type="match status" value="2"/>
</dbReference>
<dbReference type="AlphaFoldDB" id="A0A1R0GRC4"/>
<dbReference type="EMBL" id="LSSL01004475">
    <property type="protein sequence ID" value="OLY79426.1"/>
    <property type="molecule type" value="Genomic_DNA"/>
</dbReference>
<dbReference type="GO" id="GO:0042274">
    <property type="term" value="P:ribosomal small subunit biogenesis"/>
    <property type="evidence" value="ECO:0007669"/>
    <property type="project" value="InterPro"/>
</dbReference>
<proteinExistence type="inferred from homology"/>
<feature type="compositionally biased region" description="Acidic residues" evidence="3">
    <location>
        <begin position="420"/>
        <end position="432"/>
    </location>
</feature>
<dbReference type="InterPro" id="IPR035979">
    <property type="entry name" value="RBD_domain_sf"/>
</dbReference>
<dbReference type="Proteomes" id="UP000187455">
    <property type="component" value="Unassembled WGS sequence"/>
</dbReference>
<dbReference type="PANTHER" id="PTHR21531">
    <property type="entry name" value="LOW-TEMPERATURE VIABILITY PROTEIN LTV1-RELATED"/>
    <property type="match status" value="1"/>
</dbReference>
<dbReference type="SUPFAM" id="SSF54928">
    <property type="entry name" value="RNA-binding domain, RBD"/>
    <property type="match status" value="2"/>
</dbReference>
<feature type="region of interest" description="Disordered" evidence="3">
    <location>
        <begin position="822"/>
        <end position="848"/>
    </location>
</feature>
<evidence type="ECO:0000256" key="2">
    <source>
        <dbReference type="PROSITE-ProRule" id="PRU00176"/>
    </source>
</evidence>
<organism evidence="5 6">
    <name type="scientific">Smittium mucronatum</name>
    <dbReference type="NCBI Taxonomy" id="133383"/>
    <lineage>
        <taxon>Eukaryota</taxon>
        <taxon>Fungi</taxon>
        <taxon>Fungi incertae sedis</taxon>
        <taxon>Zoopagomycota</taxon>
        <taxon>Kickxellomycotina</taxon>
        <taxon>Harpellomycetes</taxon>
        <taxon>Harpellales</taxon>
        <taxon>Legeriomycetaceae</taxon>
        <taxon>Smittium</taxon>
    </lineage>
</organism>
<gene>
    <name evidence="5" type="ORF">AYI68_g6504</name>
</gene>
<dbReference type="InterPro" id="IPR007307">
    <property type="entry name" value="Ltv1"/>
</dbReference>
<comment type="similarity">
    <text evidence="1">Belongs to the LTV1 family.</text>
</comment>
<feature type="compositionally biased region" description="Basic and acidic residues" evidence="3">
    <location>
        <begin position="433"/>
        <end position="446"/>
    </location>
</feature>
<keyword evidence="6" id="KW-1185">Reference proteome</keyword>
<feature type="compositionally biased region" description="Acidic residues" evidence="3">
    <location>
        <begin position="238"/>
        <end position="250"/>
    </location>
</feature>
<dbReference type="Pfam" id="PF04180">
    <property type="entry name" value="LTV"/>
    <property type="match status" value="1"/>
</dbReference>
<feature type="compositionally biased region" description="Basic and acidic residues" evidence="3">
    <location>
        <begin position="510"/>
        <end position="569"/>
    </location>
</feature>
<feature type="compositionally biased region" description="Basic and acidic residues" evidence="3">
    <location>
        <begin position="666"/>
        <end position="678"/>
    </location>
</feature>
<evidence type="ECO:0000259" key="4">
    <source>
        <dbReference type="PROSITE" id="PS50102"/>
    </source>
</evidence>
<sequence length="949" mass="106124">MARKRFIDKKNSKTYKVVYRSRQDPLAFEDGEEQHILAQVIPSNSKNKKPKGNSRPVDQDAIEKEEPAALFGIYTDDIEYDYTKHLKEIGLEGDGEQSVFLEATSIKKPKSGGDDLFGMEAISEQTSSKKKNVTFNLPDELTFDISNKMDLNKDAYPVGLQPNMDPKIREVLDVLENVEEYVTDSDNDSFFDKLNDSDLDISDDEEEEEEYDSQDLDNDQDLFKHIQRMKIQNKYDSSEDEFSGSEEDEGESKYSFRSRISAAPKSNFSMTSSVMYRNDNLSLLDDQFDNLEKEYEDSEDSDSEHGKTFTSTRPDFENLIDKFLGTMTNPQVKGPAILDEMRKELAVPPTVPKAGSKKSPAFERVIVRESSTRPLWDAESVFSSMSNLENHPVLIKHKQDGPRNTIKLNKKGFPVVIQADSEESSDSDELESQENKGKKRREENQEIRNGCQEKFCHPIKTQQAPFLFTIPQGRKEENKQIKMGKSKNRSGKKADTAKNSDSVLSSLPIIEDKSGMGEKAENKKSKPTKEKAIKPEVKSVEGSTNDKKTHESSTKVKKPVEASKVKKPVEASTKVKKTVEASTKVKNPVEASTKAENPVEASTKVKKPVEASTKAENPVENSKVKKPVEASTKVKKPVEASTKAKKPVEASTKIKNPVESSTKAKRPLESSAKVEKPLESNPVPAKSEAAEPQQKKKKVQTKKSLATEEKPTSTANVETAGAKRKAEGVAVQSNEKKLRRDMNPGVWIGNLEYEASEQAIKEFFKNVGKVTRCNLPLGRDKKIKGFAYVDFTTHKEVEKALSLSDKYMGSRKVLIKDKFDMSSRTRGTRGRKSKGKSEGRGENGPKYVDTDKPSKLVYVGNLQFSTNKRALIELASNYGHFINVRLPLDSANRAKNFGYALIEYRTLDSAEKAQAGISGTILDGRELRASFSTLVNKSDKPSQNEEITA</sequence>
<evidence type="ECO:0000256" key="1">
    <source>
        <dbReference type="ARBA" id="ARBA00009078"/>
    </source>
</evidence>
<feature type="compositionally biased region" description="Acidic residues" evidence="3">
    <location>
        <begin position="293"/>
        <end position="302"/>
    </location>
</feature>
<feature type="region of interest" description="Disordered" evidence="3">
    <location>
        <begin position="419"/>
        <end position="736"/>
    </location>
</feature>
<dbReference type="GO" id="GO:0000056">
    <property type="term" value="P:ribosomal small subunit export from nucleus"/>
    <property type="evidence" value="ECO:0007669"/>
    <property type="project" value="TreeGrafter"/>
</dbReference>
<feature type="domain" description="RRM" evidence="4">
    <location>
        <begin position="744"/>
        <end position="820"/>
    </location>
</feature>
<dbReference type="CDD" id="cd00590">
    <property type="entry name" value="RRM_SF"/>
    <property type="match status" value="2"/>
</dbReference>